<feature type="region of interest" description="Disordered" evidence="1">
    <location>
        <begin position="140"/>
        <end position="159"/>
    </location>
</feature>
<feature type="transmembrane region" description="Helical" evidence="2">
    <location>
        <begin position="70"/>
        <end position="89"/>
    </location>
</feature>
<keyword evidence="2" id="KW-0812">Transmembrane</keyword>
<keyword evidence="2" id="KW-1133">Transmembrane helix</keyword>
<proteinExistence type="predicted"/>
<dbReference type="KEGG" id="eec:EcWSU1_03517"/>
<evidence type="ECO:0000256" key="2">
    <source>
        <dbReference type="SAM" id="Phobius"/>
    </source>
</evidence>
<evidence type="ECO:0000313" key="3">
    <source>
        <dbReference type="EMBL" id="AEW74945.1"/>
    </source>
</evidence>
<keyword evidence="2" id="KW-0472">Membrane</keyword>
<name>G8LPL9_9ENTR</name>
<sequence length="192" mass="20945">MDFLFKLDTHFLLENGGGEVRDPAAEKVGYQTDQQITHRQRTERQAKRGQAAGNAQIDKQLAGVDMREQAIHGVAAVGGCGVIAGLVLFRHKAAEAQRHRVAKNKRTDEGQNQVTGQRIAGAALGKAFNALLANKVNQRVHDDQQANQQGQDPGHHAGEHFSAFLEQPDEPLGAVGDGFYHSSLLWGFFVFV</sequence>
<organism evidence="3 4">
    <name type="scientific">Enterobacter ludwigii</name>
    <dbReference type="NCBI Taxonomy" id="299767"/>
    <lineage>
        <taxon>Bacteria</taxon>
        <taxon>Pseudomonadati</taxon>
        <taxon>Pseudomonadota</taxon>
        <taxon>Gammaproteobacteria</taxon>
        <taxon>Enterobacterales</taxon>
        <taxon>Enterobacteriaceae</taxon>
        <taxon>Enterobacter</taxon>
        <taxon>Enterobacter cloacae complex</taxon>
    </lineage>
</organism>
<evidence type="ECO:0000313" key="4">
    <source>
        <dbReference type="Proteomes" id="UP000007838"/>
    </source>
</evidence>
<dbReference type="HOGENOM" id="CLU_1413218_0_0_6"/>
<gene>
    <name evidence="3" type="ORF">EcWSU1_03517</name>
</gene>
<dbReference type="EMBL" id="CP002886">
    <property type="protein sequence ID" value="AEW74945.1"/>
    <property type="molecule type" value="Genomic_DNA"/>
</dbReference>
<evidence type="ECO:0000256" key="1">
    <source>
        <dbReference type="SAM" id="MobiDB-lite"/>
    </source>
</evidence>
<reference evidence="3 4" key="1">
    <citation type="journal article" date="2011" name="Stand. Genomic Sci.">
        <title>Complete genome of the onion pathogen Enterobacter cloacae EcWSU1.</title>
        <authorList>
            <person name="Humann J.L."/>
            <person name="Wildung M."/>
            <person name="Cheng C.H."/>
            <person name="Lee T."/>
            <person name="Stewart J.E."/>
            <person name="Drew J.C."/>
            <person name="Triplett E.W."/>
            <person name="Main D."/>
            <person name="Schroeder B.K."/>
        </authorList>
    </citation>
    <scope>NUCLEOTIDE SEQUENCE [LARGE SCALE GENOMIC DNA]</scope>
    <source>
        <strain evidence="3 4">EcWSU1</strain>
    </source>
</reference>
<dbReference type="AlphaFoldDB" id="G8LPL9"/>
<dbReference type="Proteomes" id="UP000007838">
    <property type="component" value="Chromosome"/>
</dbReference>
<accession>G8LPL9</accession>
<protein>
    <submittedName>
        <fullName evidence="3">Uncharacterized protein</fullName>
    </submittedName>
</protein>